<organism evidence="2 3">
    <name type="scientific">Glossina palpalis gambiensis</name>
    <dbReference type="NCBI Taxonomy" id="67801"/>
    <lineage>
        <taxon>Eukaryota</taxon>
        <taxon>Metazoa</taxon>
        <taxon>Ecdysozoa</taxon>
        <taxon>Arthropoda</taxon>
        <taxon>Hexapoda</taxon>
        <taxon>Insecta</taxon>
        <taxon>Pterygota</taxon>
        <taxon>Neoptera</taxon>
        <taxon>Endopterygota</taxon>
        <taxon>Diptera</taxon>
        <taxon>Brachycera</taxon>
        <taxon>Muscomorpha</taxon>
        <taxon>Hippoboscoidea</taxon>
        <taxon>Glossinidae</taxon>
        <taxon>Glossina</taxon>
    </lineage>
</organism>
<reference evidence="2" key="2">
    <citation type="submission" date="2020-05" db="UniProtKB">
        <authorList>
            <consortium name="EnsemblMetazoa"/>
        </authorList>
    </citation>
    <scope>IDENTIFICATION</scope>
    <source>
        <strain evidence="2">IAEA</strain>
    </source>
</reference>
<dbReference type="InterPro" id="IPR013144">
    <property type="entry name" value="CRA_dom"/>
</dbReference>
<dbReference type="PROSITE" id="PS50897">
    <property type="entry name" value="CTLH"/>
    <property type="match status" value="1"/>
</dbReference>
<name>A0A1B0ALY2_9MUSC</name>
<dbReference type="AlphaFoldDB" id="A0A1B0ALY2"/>
<dbReference type="PANTHER" id="PTHR12170:SF3">
    <property type="entry name" value="GH10162P"/>
    <property type="match status" value="1"/>
</dbReference>
<evidence type="ECO:0000313" key="2">
    <source>
        <dbReference type="EnsemblMetazoa" id="GPPI001262-PA"/>
    </source>
</evidence>
<dbReference type="InterPro" id="IPR006595">
    <property type="entry name" value="CTLH_C"/>
</dbReference>
<protein>
    <recommendedName>
        <fullName evidence="1">CTLH domain-containing protein</fullName>
    </recommendedName>
</protein>
<accession>A0A1B0ALY2</accession>
<dbReference type="EMBL" id="JXJN01000215">
    <property type="status" value="NOT_ANNOTATED_CDS"/>
    <property type="molecule type" value="Genomic_DNA"/>
</dbReference>
<evidence type="ECO:0000313" key="3">
    <source>
        <dbReference type="Proteomes" id="UP000092460"/>
    </source>
</evidence>
<dbReference type="InterPro" id="IPR045098">
    <property type="entry name" value="Fyv10_fam"/>
</dbReference>
<proteinExistence type="predicted"/>
<feature type="domain" description="CTLH" evidence="1">
    <location>
        <begin position="233"/>
        <end position="290"/>
    </location>
</feature>
<dbReference type="GO" id="GO:0043161">
    <property type="term" value="P:proteasome-mediated ubiquitin-dependent protein catabolic process"/>
    <property type="evidence" value="ECO:0007669"/>
    <property type="project" value="InterPro"/>
</dbReference>
<evidence type="ECO:0000259" key="1">
    <source>
        <dbReference type="PROSITE" id="PS50897"/>
    </source>
</evidence>
<dbReference type="Proteomes" id="UP000092460">
    <property type="component" value="Unassembled WGS sequence"/>
</dbReference>
<dbReference type="STRING" id="67801.A0A1B0ALY2"/>
<dbReference type="PANTHER" id="PTHR12170">
    <property type="entry name" value="MACROPHAGE ERYTHROBLAST ATTACHER-RELATED"/>
    <property type="match status" value="1"/>
</dbReference>
<dbReference type="GO" id="GO:0005737">
    <property type="term" value="C:cytoplasm"/>
    <property type="evidence" value="ECO:0007669"/>
    <property type="project" value="TreeGrafter"/>
</dbReference>
<dbReference type="SMART" id="SM00668">
    <property type="entry name" value="CTLH"/>
    <property type="match status" value="1"/>
</dbReference>
<dbReference type="InterPro" id="IPR024964">
    <property type="entry name" value="CTLH/CRA"/>
</dbReference>
<reference evidence="3" key="1">
    <citation type="submission" date="2015-01" db="EMBL/GenBank/DDBJ databases">
        <authorList>
            <person name="Aksoy S."/>
            <person name="Warren W."/>
            <person name="Wilson R.K."/>
        </authorList>
    </citation>
    <scope>NUCLEOTIDE SEQUENCE [LARGE SCALE GENOMIC DNA]</scope>
    <source>
        <strain evidence="3">IAEA</strain>
    </source>
</reference>
<dbReference type="GO" id="GO:0004842">
    <property type="term" value="F:ubiquitin-protein transferase activity"/>
    <property type="evidence" value="ECO:0007669"/>
    <property type="project" value="InterPro"/>
</dbReference>
<dbReference type="GO" id="GO:0034657">
    <property type="term" value="C:GID complex"/>
    <property type="evidence" value="ECO:0007669"/>
    <property type="project" value="TreeGrafter"/>
</dbReference>
<dbReference type="SMART" id="SM00757">
    <property type="entry name" value="CRA"/>
    <property type="match status" value="1"/>
</dbReference>
<sequence>MAASSSSSIEFETVNAMEKETELERIVVNKFAEISQNSANEIGDLTRLLEKLLRTLSEANQEMINDHRLYVDFDINIDDDDDYDNDVVVGQPMADMNDNDTDMQVKMERTYMCYRLLVVIPPVCMTDIQVVIITDALQKFNEKLRHLSANCRDIHDCFPEAGKVIDCKFIVDLTTQAERFNALQVVKNMMLINKVNANHYCRQVVYNVPRLLIAKFKTPADLVGEKVFGSQNKLTEIYRIWQAIQQRDLKPALEWSNRYSNELKARNSSLEFELHRLAFLQIISRGMPVQTEAILYARNNFYKFVDHFENEIPKLMGCFIYLPLGIENSPYKHLISADMWTKASCVFLKDACHTLGIRKNSDLSMIINSGCTALTALLAIKQMTGKLSIYK</sequence>
<dbReference type="EnsemblMetazoa" id="GPPI001262-RA">
    <property type="protein sequence ID" value="GPPI001262-PA"/>
    <property type="gene ID" value="GPPI001262"/>
</dbReference>
<keyword evidence="3" id="KW-1185">Reference proteome</keyword>
<dbReference type="Pfam" id="PF10607">
    <property type="entry name" value="CTLH"/>
    <property type="match status" value="1"/>
</dbReference>
<dbReference type="GO" id="GO:0005634">
    <property type="term" value="C:nucleus"/>
    <property type="evidence" value="ECO:0007669"/>
    <property type="project" value="TreeGrafter"/>
</dbReference>
<dbReference type="VEuPathDB" id="VectorBase:GPPI001262"/>